<accession>A0A7C8PJ16</accession>
<organism evidence="1 2">
    <name type="scientific">Orbilia oligospora</name>
    <name type="common">Nematode-trapping fungus</name>
    <name type="synonym">Arthrobotrys oligospora</name>
    <dbReference type="NCBI Taxonomy" id="2813651"/>
    <lineage>
        <taxon>Eukaryota</taxon>
        <taxon>Fungi</taxon>
        <taxon>Dikarya</taxon>
        <taxon>Ascomycota</taxon>
        <taxon>Pezizomycotina</taxon>
        <taxon>Orbiliomycetes</taxon>
        <taxon>Orbiliales</taxon>
        <taxon>Orbiliaceae</taxon>
        <taxon>Orbilia</taxon>
    </lineage>
</organism>
<proteinExistence type="predicted"/>
<gene>
    <name evidence="1" type="ORF">EYR41_002449</name>
</gene>
<evidence type="ECO:0000313" key="1">
    <source>
        <dbReference type="EMBL" id="TGJ62471.1"/>
    </source>
</evidence>
<dbReference type="AlphaFoldDB" id="A0A7C8PJ16"/>
<evidence type="ECO:0000313" key="2">
    <source>
        <dbReference type="Proteomes" id="UP000297595"/>
    </source>
</evidence>
<protein>
    <submittedName>
        <fullName evidence="1">Uncharacterized protein</fullName>
    </submittedName>
</protein>
<reference evidence="1 2" key="1">
    <citation type="submission" date="2019-03" db="EMBL/GenBank/DDBJ databases">
        <title>Nematode-trapping fungi genome.</title>
        <authorList>
            <person name="Vidal-Diez De Ulzurrun G."/>
        </authorList>
    </citation>
    <scope>NUCLEOTIDE SEQUENCE [LARGE SCALE GENOMIC DNA]</scope>
    <source>
        <strain evidence="1 2">TWF154</strain>
    </source>
</reference>
<dbReference type="EMBL" id="SOZJ01000010">
    <property type="protein sequence ID" value="TGJ62471.1"/>
    <property type="molecule type" value="Genomic_DNA"/>
</dbReference>
<comment type="caution">
    <text evidence="1">The sequence shown here is derived from an EMBL/GenBank/DDBJ whole genome shotgun (WGS) entry which is preliminary data.</text>
</comment>
<dbReference type="Proteomes" id="UP000297595">
    <property type="component" value="Unassembled WGS sequence"/>
</dbReference>
<sequence>MSATIPQNSKNPGAAAGEHGLLSLPTSILSHIVKPVTALPRPHSLPLKSLTFTSGSKFTIVDFLTSLPSPPPLLTSLILKTTPLSLSFTQLPEIYLQNLTSLTLTPFPTTPKKQASS</sequence>
<name>A0A7C8PJ16_ORBOL</name>